<feature type="compositionally biased region" description="Polar residues" evidence="1">
    <location>
        <begin position="1"/>
        <end position="13"/>
    </location>
</feature>
<sequence length="278" mass="30616">MTRQARSTSSTPNPDFRALKRKRGQGNVDWCERVRREMREATPEQWSLIALIGGADTLSFRLRIAQSHLRPDMQPSYWSEALLLVPEGAALAGARAIHVPLMQPDGPEYGPKSNGVVSTPLTAFDDAQRYPNIALIALPLPQARVLARVDAFMSSRSTLDTLEHVLRWLAFSWGVAKTGNPLHENYGLPSACMLETVCAAEEFDLTPGLESRASCPEAIWSAARHWHDYFIKTGGQKPFGRYAIDHAYPIMESARTALPAAPQAKAAAKSAAKAGRRR</sequence>
<proteinExistence type="predicted"/>
<comment type="caution">
    <text evidence="2">The sequence shown here is derived from an EMBL/GenBank/DDBJ whole genome shotgun (WGS) entry which is preliminary data.</text>
</comment>
<evidence type="ECO:0000313" key="3">
    <source>
        <dbReference type="Proteomes" id="UP001228044"/>
    </source>
</evidence>
<organism evidence="2 3">
    <name type="scientific">Roseateles violae</name>
    <dbReference type="NCBI Taxonomy" id="3058042"/>
    <lineage>
        <taxon>Bacteria</taxon>
        <taxon>Pseudomonadati</taxon>
        <taxon>Pseudomonadota</taxon>
        <taxon>Betaproteobacteria</taxon>
        <taxon>Burkholderiales</taxon>
        <taxon>Sphaerotilaceae</taxon>
        <taxon>Roseateles</taxon>
    </lineage>
</organism>
<name>A0ABT8DYB5_9BURK</name>
<accession>A0ABT8DYB5</accession>
<keyword evidence="3" id="KW-1185">Reference proteome</keyword>
<feature type="region of interest" description="Disordered" evidence="1">
    <location>
        <begin position="1"/>
        <end position="22"/>
    </location>
</feature>
<evidence type="ECO:0000313" key="2">
    <source>
        <dbReference type="EMBL" id="MDN3922442.1"/>
    </source>
</evidence>
<gene>
    <name evidence="2" type="ORF">QWJ38_19295</name>
</gene>
<dbReference type="EMBL" id="JAUHHC010000005">
    <property type="protein sequence ID" value="MDN3922442.1"/>
    <property type="molecule type" value="Genomic_DNA"/>
</dbReference>
<dbReference type="Proteomes" id="UP001228044">
    <property type="component" value="Unassembled WGS sequence"/>
</dbReference>
<dbReference type="RefSeq" id="WP_290360745.1">
    <property type="nucleotide sequence ID" value="NZ_JAUHHC010000005.1"/>
</dbReference>
<reference evidence="2 3" key="1">
    <citation type="submission" date="2023-06" db="EMBL/GenBank/DDBJ databases">
        <title>Pelomonas sp. PFR6 16S ribosomal RNA gene Genome sequencing and assembly.</title>
        <authorList>
            <person name="Woo H."/>
        </authorList>
    </citation>
    <scope>NUCLEOTIDE SEQUENCE [LARGE SCALE GENOMIC DNA]</scope>
    <source>
        <strain evidence="2 3">PFR6</strain>
    </source>
</reference>
<evidence type="ECO:0000256" key="1">
    <source>
        <dbReference type="SAM" id="MobiDB-lite"/>
    </source>
</evidence>
<protein>
    <submittedName>
        <fullName evidence="2">Uncharacterized protein</fullName>
    </submittedName>
</protein>